<dbReference type="InterPro" id="IPR036770">
    <property type="entry name" value="Ankyrin_rpt-contain_sf"/>
</dbReference>
<dbReference type="SUPFAM" id="SSF48403">
    <property type="entry name" value="Ankyrin repeat"/>
    <property type="match status" value="1"/>
</dbReference>
<evidence type="ECO:0000256" key="3">
    <source>
        <dbReference type="PROSITE-ProRule" id="PRU00023"/>
    </source>
</evidence>
<dbReference type="AlphaFoldDB" id="A0A1D8ADW4"/>
<proteinExistence type="predicted"/>
<dbReference type="PANTHER" id="PTHR24201">
    <property type="entry name" value="ANK_REP_REGION DOMAIN-CONTAINING PROTEIN"/>
    <property type="match status" value="1"/>
</dbReference>
<evidence type="ECO:0000313" key="4">
    <source>
        <dbReference type="EMBL" id="AOR80312.1"/>
    </source>
</evidence>
<name>A0A1D8ADW4_9SPHN</name>
<protein>
    <submittedName>
        <fullName evidence="4">Uncharacterized protein</fullName>
    </submittedName>
</protein>
<evidence type="ECO:0000256" key="1">
    <source>
        <dbReference type="ARBA" id="ARBA00022737"/>
    </source>
</evidence>
<accession>A0A1D8ADW4</accession>
<dbReference type="PANTHER" id="PTHR24201:SF16">
    <property type="entry name" value="ANKYRIN-1-LIKE-RELATED"/>
    <property type="match status" value="1"/>
</dbReference>
<gene>
    <name evidence="4" type="ORF">BES08_25775</name>
</gene>
<feature type="repeat" description="ANK" evidence="3">
    <location>
        <begin position="42"/>
        <end position="74"/>
    </location>
</feature>
<dbReference type="InterPro" id="IPR050776">
    <property type="entry name" value="Ank_Repeat/CDKN_Inhibitor"/>
</dbReference>
<dbReference type="PROSITE" id="PS50088">
    <property type="entry name" value="ANK_REPEAT"/>
    <property type="match status" value="3"/>
</dbReference>
<organism evidence="4 5">
    <name type="scientific">Novosphingobium resinovorum</name>
    <dbReference type="NCBI Taxonomy" id="158500"/>
    <lineage>
        <taxon>Bacteria</taxon>
        <taxon>Pseudomonadati</taxon>
        <taxon>Pseudomonadota</taxon>
        <taxon>Alphaproteobacteria</taxon>
        <taxon>Sphingomonadales</taxon>
        <taxon>Sphingomonadaceae</taxon>
        <taxon>Novosphingobium</taxon>
    </lineage>
</organism>
<dbReference type="Pfam" id="PF12796">
    <property type="entry name" value="Ank_2"/>
    <property type="match status" value="1"/>
</dbReference>
<feature type="repeat" description="ANK" evidence="3">
    <location>
        <begin position="107"/>
        <end position="139"/>
    </location>
</feature>
<keyword evidence="5" id="KW-1185">Reference proteome</keyword>
<dbReference type="Proteomes" id="UP000094626">
    <property type="component" value="Plasmid pSA2"/>
</dbReference>
<dbReference type="OrthoDB" id="671583at2"/>
<dbReference type="InterPro" id="IPR002110">
    <property type="entry name" value="Ankyrin_rpt"/>
</dbReference>
<dbReference type="KEGG" id="nre:BES08_25775"/>
<keyword evidence="2 3" id="KW-0040">ANK repeat</keyword>
<geneLocation type="plasmid" evidence="4 5">
    <name>pSA2</name>
</geneLocation>
<dbReference type="PRINTS" id="PR01415">
    <property type="entry name" value="ANKYRIN"/>
</dbReference>
<evidence type="ECO:0000256" key="2">
    <source>
        <dbReference type="ARBA" id="ARBA00023043"/>
    </source>
</evidence>
<dbReference type="PROSITE" id="PS50297">
    <property type="entry name" value="ANK_REP_REGION"/>
    <property type="match status" value="2"/>
</dbReference>
<keyword evidence="4" id="KW-0614">Plasmid</keyword>
<dbReference type="Gene3D" id="1.25.40.20">
    <property type="entry name" value="Ankyrin repeat-containing domain"/>
    <property type="match status" value="2"/>
</dbReference>
<evidence type="ECO:0000313" key="5">
    <source>
        <dbReference type="Proteomes" id="UP000094626"/>
    </source>
</evidence>
<reference evidence="5" key="1">
    <citation type="journal article" date="2017" name="J. Biotechnol.">
        <title>Complete genome sequence of Novosphingobium resinovorum SA1, a versatile xenobiotic-degrading bacterium capable of utilizing sulfanilic acid.</title>
        <authorList>
            <person name="Hegedus B."/>
            <person name="Kos P.B."/>
            <person name="Balint B."/>
            <person name="Maroti G."/>
            <person name="Gan H.M."/>
            <person name="Perei K."/>
            <person name="Rakhely G."/>
        </authorList>
    </citation>
    <scope>NUCLEOTIDE SEQUENCE [LARGE SCALE GENOMIC DNA]</scope>
    <source>
        <strain evidence="5">SA1</strain>
    </source>
</reference>
<feature type="repeat" description="ANK" evidence="3">
    <location>
        <begin position="74"/>
        <end position="106"/>
    </location>
</feature>
<dbReference type="SMART" id="SM00248">
    <property type="entry name" value="ANK"/>
    <property type="match status" value="3"/>
</dbReference>
<dbReference type="Pfam" id="PF00023">
    <property type="entry name" value="Ank"/>
    <property type="match status" value="1"/>
</dbReference>
<dbReference type="EMBL" id="CP017077">
    <property type="protein sequence ID" value="AOR80312.1"/>
    <property type="molecule type" value="Genomic_DNA"/>
</dbReference>
<sequence>MPPLPSPERVQELLFDAARLGRDDVIPVLLEAVADIEGVGAKGHTALVLATYHGFEKTAALLLDRGADPNGATASGSPLMGVAFKGHLPIADQLLAAGADPNLRNAAGQTALMMSALFDRREVVELLLGAGADINAVDLAGNDAAILARVQGNDSFVQWLTERQETHSSR</sequence>
<keyword evidence="1" id="KW-0677">Repeat</keyword>